<evidence type="ECO:0000313" key="1">
    <source>
        <dbReference type="EMBL" id="GFD26291.1"/>
    </source>
</evidence>
<protein>
    <submittedName>
        <fullName evidence="1">Uncharacterized protein</fullName>
    </submittedName>
</protein>
<comment type="caution">
    <text evidence="1">The sequence shown here is derived from an EMBL/GenBank/DDBJ whole genome shotgun (WGS) entry which is preliminary data.</text>
</comment>
<sequence length="124" mass="14177">DEQTERQLLAGRLNMLFRDRRAYAYTRQLMEAEARMSREAWVRATDASDLVHGEVISLHTTVLGQISEIRELQATDRRRQTMISELLRIDHRRSTESRTALQGQITALQGQVTALQAQVTTLLG</sequence>
<feature type="non-terminal residue" evidence="1">
    <location>
        <position position="1"/>
    </location>
</feature>
<name>A0A699UXG4_TANCI</name>
<accession>A0A699UXG4</accession>
<organism evidence="1">
    <name type="scientific">Tanacetum cinerariifolium</name>
    <name type="common">Dalmatian daisy</name>
    <name type="synonym">Chrysanthemum cinerariifolium</name>
    <dbReference type="NCBI Taxonomy" id="118510"/>
    <lineage>
        <taxon>Eukaryota</taxon>
        <taxon>Viridiplantae</taxon>
        <taxon>Streptophyta</taxon>
        <taxon>Embryophyta</taxon>
        <taxon>Tracheophyta</taxon>
        <taxon>Spermatophyta</taxon>
        <taxon>Magnoliopsida</taxon>
        <taxon>eudicotyledons</taxon>
        <taxon>Gunneridae</taxon>
        <taxon>Pentapetalae</taxon>
        <taxon>asterids</taxon>
        <taxon>campanulids</taxon>
        <taxon>Asterales</taxon>
        <taxon>Asteraceae</taxon>
        <taxon>Asteroideae</taxon>
        <taxon>Anthemideae</taxon>
        <taxon>Anthemidinae</taxon>
        <taxon>Tanacetum</taxon>
    </lineage>
</organism>
<gene>
    <name evidence="1" type="ORF">Tci_898260</name>
</gene>
<reference evidence="1" key="1">
    <citation type="journal article" date="2019" name="Sci. Rep.">
        <title>Draft genome of Tanacetum cinerariifolium, the natural source of mosquito coil.</title>
        <authorList>
            <person name="Yamashiro T."/>
            <person name="Shiraishi A."/>
            <person name="Satake H."/>
            <person name="Nakayama K."/>
        </authorList>
    </citation>
    <scope>NUCLEOTIDE SEQUENCE</scope>
</reference>
<proteinExistence type="predicted"/>
<dbReference type="AlphaFoldDB" id="A0A699UXG4"/>
<dbReference type="EMBL" id="BKCJ011367606">
    <property type="protein sequence ID" value="GFD26291.1"/>
    <property type="molecule type" value="Genomic_DNA"/>
</dbReference>